<protein>
    <submittedName>
        <fullName evidence="3">Uncharacterized protein</fullName>
    </submittedName>
</protein>
<keyword evidence="2" id="KW-0812">Transmembrane</keyword>
<keyword evidence="4" id="KW-1185">Reference proteome</keyword>
<evidence type="ECO:0000256" key="2">
    <source>
        <dbReference type="SAM" id="Phobius"/>
    </source>
</evidence>
<dbReference type="AlphaFoldDB" id="A0A8H4LGL4"/>
<dbReference type="OrthoDB" id="4115096at2759"/>
<organism evidence="3 4">
    <name type="scientific">Fusarium albosuccineum</name>
    <dbReference type="NCBI Taxonomy" id="1237068"/>
    <lineage>
        <taxon>Eukaryota</taxon>
        <taxon>Fungi</taxon>
        <taxon>Dikarya</taxon>
        <taxon>Ascomycota</taxon>
        <taxon>Pezizomycotina</taxon>
        <taxon>Sordariomycetes</taxon>
        <taxon>Hypocreomycetidae</taxon>
        <taxon>Hypocreales</taxon>
        <taxon>Nectriaceae</taxon>
        <taxon>Fusarium</taxon>
        <taxon>Fusarium decemcellulare species complex</taxon>
    </lineage>
</organism>
<dbReference type="EMBL" id="JAADYS010000499">
    <property type="protein sequence ID" value="KAF4469270.1"/>
    <property type="molecule type" value="Genomic_DNA"/>
</dbReference>
<evidence type="ECO:0000313" key="4">
    <source>
        <dbReference type="Proteomes" id="UP000554235"/>
    </source>
</evidence>
<feature type="transmembrane region" description="Helical" evidence="2">
    <location>
        <begin position="40"/>
        <end position="65"/>
    </location>
</feature>
<reference evidence="3 4" key="1">
    <citation type="submission" date="2020-01" db="EMBL/GenBank/DDBJ databases">
        <title>Identification and distribution of gene clusters putatively required for synthesis of sphingolipid metabolism inhibitors in phylogenetically diverse species of the filamentous fungus Fusarium.</title>
        <authorList>
            <person name="Kim H.-S."/>
            <person name="Busman M."/>
            <person name="Brown D.W."/>
            <person name="Divon H."/>
            <person name="Uhlig S."/>
            <person name="Proctor R.H."/>
        </authorList>
    </citation>
    <scope>NUCLEOTIDE SEQUENCE [LARGE SCALE GENOMIC DNA]</scope>
    <source>
        <strain evidence="3 4">NRRL 20459</strain>
    </source>
</reference>
<comment type="caution">
    <text evidence="3">The sequence shown here is derived from an EMBL/GenBank/DDBJ whole genome shotgun (WGS) entry which is preliminary data.</text>
</comment>
<dbReference type="Proteomes" id="UP000554235">
    <property type="component" value="Unassembled WGS sequence"/>
</dbReference>
<accession>A0A8H4LGL4</accession>
<gene>
    <name evidence="3" type="ORF">FALBO_3833</name>
</gene>
<feature type="region of interest" description="Disordered" evidence="1">
    <location>
        <begin position="567"/>
        <end position="589"/>
    </location>
</feature>
<sequence>MASEIDIECSLNTTECILETIASILSEIQELNSEYNWDPLTFMFTATIGFVAITFAALAVLQAFLAAGPGRTKSGPYAIGPWSHLNDRKFDWADMRFRTISSTPVLTVDSLKDDLPGRSSTDVVNIEILRKGPGEYFPATWLAMLTILRLDNTDRWKTRLTGADYIPAEFLAVPAYGSINFVTVMAVILSQGTARLTVDKDSGLPRVQARNFNLIFRNHPSLGGIGFFEMCGEMPPKHSISPNEIRIRLLNSQGHMDISENEPEPGEPKVGIKGGKQVRIRCSLSNFFANKVQQGSIHSIQEPELACYGLHEGRSEYQASLFEDGPLYLFLSYLPHPKLLPVFFPHKKAKFRERLDLLLLQSPFWLIEPSVRHQFFPNWQLEVTNPASYLAMAATSLANVETNSPTKPLKLEDEPFTLCSDYLADSAAFEYQSGEERLRIQQVLQKELSSIDVWLKQRESHVLCRKLTLSVLGNNIKEVIHGTCRHSNLVKASVSSLARRIRVRPWGDVELPQSYRFVSSALYDKLLHFLSAMNRLKHPAGDGLEPGSSLEFASLIKIQDLWELKETSSEEGSDENREMPGGSQPQLNRRSRKITDRFLVSLDDLLIYRAMLLALTCLLTIDSSPLVGEDSYNLVVPIM</sequence>
<keyword evidence="2" id="KW-1133">Transmembrane helix</keyword>
<feature type="compositionally biased region" description="Basic and acidic residues" evidence="1">
    <location>
        <begin position="567"/>
        <end position="578"/>
    </location>
</feature>
<evidence type="ECO:0000313" key="3">
    <source>
        <dbReference type="EMBL" id="KAF4469270.1"/>
    </source>
</evidence>
<proteinExistence type="predicted"/>
<keyword evidence="2" id="KW-0472">Membrane</keyword>
<evidence type="ECO:0000256" key="1">
    <source>
        <dbReference type="SAM" id="MobiDB-lite"/>
    </source>
</evidence>
<name>A0A8H4LGL4_9HYPO</name>